<dbReference type="AlphaFoldDB" id="A0A1M4RZ97"/>
<protein>
    <submittedName>
        <fullName evidence="1">Uncharacterized protein</fullName>
    </submittedName>
</protein>
<reference evidence="2" key="1">
    <citation type="submission" date="2016-09" db="EMBL/GenBank/DDBJ databases">
        <authorList>
            <person name="Strepis N."/>
        </authorList>
    </citation>
    <scope>NUCLEOTIDE SEQUENCE [LARGE SCALE GENOMIC DNA]</scope>
</reference>
<gene>
    <name evidence="1" type="ORF">ACGLYG10_1531</name>
</gene>
<proteinExistence type="predicted"/>
<dbReference type="Proteomes" id="UP000184291">
    <property type="component" value="Unassembled WGS sequence"/>
</dbReference>
<dbReference type="EMBL" id="FQTT01000010">
    <property type="protein sequence ID" value="SHE25315.1"/>
    <property type="molecule type" value="Genomic_DNA"/>
</dbReference>
<evidence type="ECO:0000313" key="2">
    <source>
        <dbReference type="Proteomes" id="UP000184291"/>
    </source>
</evidence>
<name>A0A1M4RZ97_9ACTO</name>
<sequence>MTLGLQAKSALSCGSRPGVYFSSVQTHDGSSNNAVQPAAATPGATIRACGHVEIAWSP</sequence>
<keyword evidence="2" id="KW-1185">Reference proteome</keyword>
<evidence type="ECO:0000313" key="1">
    <source>
        <dbReference type="EMBL" id="SHE25315.1"/>
    </source>
</evidence>
<accession>A0A1M4RZ97</accession>
<organism evidence="1 2">
    <name type="scientific">Actinomyces glycerinitolerans</name>
    <dbReference type="NCBI Taxonomy" id="1892869"/>
    <lineage>
        <taxon>Bacteria</taxon>
        <taxon>Bacillati</taxon>
        <taxon>Actinomycetota</taxon>
        <taxon>Actinomycetes</taxon>
        <taxon>Actinomycetales</taxon>
        <taxon>Actinomycetaceae</taxon>
        <taxon>Actinomyces</taxon>
    </lineage>
</organism>